<dbReference type="PROSITE" id="PS50090">
    <property type="entry name" value="MYB_LIKE"/>
    <property type="match status" value="1"/>
</dbReference>
<accession>A0A137NYM0</accession>
<evidence type="ECO:0000313" key="6">
    <source>
        <dbReference type="Proteomes" id="UP000070444"/>
    </source>
</evidence>
<protein>
    <submittedName>
        <fullName evidence="5">Uncharacterized protein</fullName>
    </submittedName>
</protein>
<sequence length="372" mass="42171">MDPSPKKTYLPQYLKNQIQTLGNRHRQQLRKDSLLLSLHQAREDFVNFRFGRWSKEEDEILFQGIRKFGMDWESIRDMLNNRTPHQCLSRWRELCSKDSVPADLCGYDSCASDTESLSISSSQNQFQSPQPSQTLPNNNSTGHFTPSNQHTTNLISSTGATAPLFSESNLRSHNPHFQINPTNFNNSLLDLLNGDNFNQTSSLNSGVIDNLSTPQSTPVTERYITPASNTNQNNASFKRIKLNPNRSEPPKTLQPIKDLVNVIRPVNQKPVQPPEEDVLFTELVSGDFQEEDEEEDLDYKAPSPGLDCPEYNQIVDHLELSNIFGRDESDSAEEVDTQKHSIFQNNKGYFYSNLANIQSNFLLVGGFLEKSA</sequence>
<dbReference type="PROSITE" id="PS51293">
    <property type="entry name" value="SANT"/>
    <property type="match status" value="1"/>
</dbReference>
<dbReference type="CDD" id="cd00167">
    <property type="entry name" value="SANT"/>
    <property type="match status" value="1"/>
</dbReference>
<dbReference type="Gene3D" id="1.10.10.60">
    <property type="entry name" value="Homeodomain-like"/>
    <property type="match status" value="1"/>
</dbReference>
<dbReference type="SUPFAM" id="SSF46689">
    <property type="entry name" value="Homeodomain-like"/>
    <property type="match status" value="1"/>
</dbReference>
<reference evidence="5 6" key="1">
    <citation type="journal article" date="2015" name="Genome Biol. Evol.">
        <title>Phylogenomic analyses indicate that early fungi evolved digesting cell walls of algal ancestors of land plants.</title>
        <authorList>
            <person name="Chang Y."/>
            <person name="Wang S."/>
            <person name="Sekimoto S."/>
            <person name="Aerts A.L."/>
            <person name="Choi C."/>
            <person name="Clum A."/>
            <person name="LaButti K.M."/>
            <person name="Lindquist E.A."/>
            <person name="Yee Ngan C."/>
            <person name="Ohm R.A."/>
            <person name="Salamov A.A."/>
            <person name="Grigoriev I.V."/>
            <person name="Spatafora J.W."/>
            <person name="Berbee M.L."/>
        </authorList>
    </citation>
    <scope>NUCLEOTIDE SEQUENCE [LARGE SCALE GENOMIC DNA]</scope>
    <source>
        <strain evidence="5 6">NRRL 28638</strain>
    </source>
</reference>
<keyword evidence="6" id="KW-1185">Reference proteome</keyword>
<dbReference type="OrthoDB" id="2143914at2759"/>
<feature type="domain" description="HTH myb-type" evidence="4">
    <location>
        <begin position="51"/>
        <end position="99"/>
    </location>
</feature>
<dbReference type="InterPro" id="IPR001005">
    <property type="entry name" value="SANT/Myb"/>
</dbReference>
<dbReference type="Proteomes" id="UP000070444">
    <property type="component" value="Unassembled WGS sequence"/>
</dbReference>
<dbReference type="InterPro" id="IPR009057">
    <property type="entry name" value="Homeodomain-like_sf"/>
</dbReference>
<dbReference type="EMBL" id="KQ964613">
    <property type="protein sequence ID" value="KXN67778.1"/>
    <property type="molecule type" value="Genomic_DNA"/>
</dbReference>
<evidence type="ECO:0000259" key="2">
    <source>
        <dbReference type="PROSITE" id="PS50090"/>
    </source>
</evidence>
<dbReference type="PROSITE" id="PS51294">
    <property type="entry name" value="HTH_MYB"/>
    <property type="match status" value="1"/>
</dbReference>
<feature type="domain" description="Myb-like" evidence="2">
    <location>
        <begin position="51"/>
        <end position="95"/>
    </location>
</feature>
<evidence type="ECO:0000259" key="3">
    <source>
        <dbReference type="PROSITE" id="PS51293"/>
    </source>
</evidence>
<feature type="compositionally biased region" description="Low complexity" evidence="1">
    <location>
        <begin position="120"/>
        <end position="133"/>
    </location>
</feature>
<feature type="region of interest" description="Disordered" evidence="1">
    <location>
        <begin position="120"/>
        <end position="155"/>
    </location>
</feature>
<evidence type="ECO:0000256" key="1">
    <source>
        <dbReference type="SAM" id="MobiDB-lite"/>
    </source>
</evidence>
<organism evidence="5 6">
    <name type="scientific">Conidiobolus coronatus (strain ATCC 28846 / CBS 209.66 / NRRL 28638)</name>
    <name type="common">Delacroixia coronata</name>
    <dbReference type="NCBI Taxonomy" id="796925"/>
    <lineage>
        <taxon>Eukaryota</taxon>
        <taxon>Fungi</taxon>
        <taxon>Fungi incertae sedis</taxon>
        <taxon>Zoopagomycota</taxon>
        <taxon>Entomophthoromycotina</taxon>
        <taxon>Entomophthoromycetes</taxon>
        <taxon>Entomophthorales</taxon>
        <taxon>Ancylistaceae</taxon>
        <taxon>Conidiobolus</taxon>
    </lineage>
</organism>
<evidence type="ECO:0000313" key="5">
    <source>
        <dbReference type="EMBL" id="KXN67778.1"/>
    </source>
</evidence>
<proteinExistence type="predicted"/>
<gene>
    <name evidence="5" type="ORF">CONCODRAFT_111545</name>
</gene>
<evidence type="ECO:0000259" key="4">
    <source>
        <dbReference type="PROSITE" id="PS51294"/>
    </source>
</evidence>
<dbReference type="InterPro" id="IPR017930">
    <property type="entry name" value="Myb_dom"/>
</dbReference>
<dbReference type="Pfam" id="PF00249">
    <property type="entry name" value="Myb_DNA-binding"/>
    <property type="match status" value="1"/>
</dbReference>
<name>A0A137NYM0_CONC2</name>
<dbReference type="InterPro" id="IPR017884">
    <property type="entry name" value="SANT_dom"/>
</dbReference>
<dbReference type="AlphaFoldDB" id="A0A137NYM0"/>
<feature type="compositionally biased region" description="Polar residues" evidence="1">
    <location>
        <begin position="134"/>
        <end position="155"/>
    </location>
</feature>
<feature type="domain" description="SANT" evidence="3">
    <location>
        <begin position="50"/>
        <end position="87"/>
    </location>
</feature>
<dbReference type="SMART" id="SM00717">
    <property type="entry name" value="SANT"/>
    <property type="match status" value="1"/>
</dbReference>